<dbReference type="Proteomes" id="UP001209878">
    <property type="component" value="Unassembled WGS sequence"/>
</dbReference>
<name>A0AAD9KM61_RIDPI</name>
<feature type="compositionally biased region" description="Polar residues" evidence="1">
    <location>
        <begin position="150"/>
        <end position="166"/>
    </location>
</feature>
<sequence length="240" mass="25289">MMSDPESQVTQTQEPPVTADDTALESPTTSTSPSVSPTTNHKQLDHSSDGNDASDAMPVSNADNGYDAISNGHLCPNETMTNGVTTDQSSQGSQSPVQIYSSPDVATENHNGVRKSHASSVTNLPDPSTNPGTVAGVMSSPSTSPSCYSVHTNNSVSPHSGDSPHSNPGGCVPGGSPPHGQQHVVHVHVNPGETFSVRVGDQIQHIQGKLNLHQTTHSLFQVLVAFYQSYAIFNMNYVYN</sequence>
<evidence type="ECO:0000313" key="3">
    <source>
        <dbReference type="Proteomes" id="UP001209878"/>
    </source>
</evidence>
<feature type="compositionally biased region" description="Polar residues" evidence="1">
    <location>
        <begin position="1"/>
        <end position="15"/>
    </location>
</feature>
<feature type="compositionally biased region" description="Low complexity" evidence="1">
    <location>
        <begin position="139"/>
        <end position="149"/>
    </location>
</feature>
<reference evidence="2" key="1">
    <citation type="journal article" date="2023" name="Mol. Biol. Evol.">
        <title>Third-Generation Sequencing Reveals the Adaptive Role of the Epigenome in Three Deep-Sea Polychaetes.</title>
        <authorList>
            <person name="Perez M."/>
            <person name="Aroh O."/>
            <person name="Sun Y."/>
            <person name="Lan Y."/>
            <person name="Juniper S.K."/>
            <person name="Young C.R."/>
            <person name="Angers B."/>
            <person name="Qian P.Y."/>
        </authorList>
    </citation>
    <scope>NUCLEOTIDE SEQUENCE</scope>
    <source>
        <strain evidence="2">R07B-5</strain>
    </source>
</reference>
<evidence type="ECO:0000313" key="2">
    <source>
        <dbReference type="EMBL" id="KAK2174123.1"/>
    </source>
</evidence>
<protein>
    <submittedName>
        <fullName evidence="2">Uncharacterized protein</fullName>
    </submittedName>
</protein>
<keyword evidence="3" id="KW-1185">Reference proteome</keyword>
<feature type="region of interest" description="Disordered" evidence="1">
    <location>
        <begin position="1"/>
        <end position="182"/>
    </location>
</feature>
<proteinExistence type="predicted"/>
<comment type="caution">
    <text evidence="2">The sequence shown here is derived from an EMBL/GenBank/DDBJ whole genome shotgun (WGS) entry which is preliminary data.</text>
</comment>
<feature type="compositionally biased region" description="Polar residues" evidence="1">
    <location>
        <begin position="78"/>
        <end position="101"/>
    </location>
</feature>
<dbReference type="AlphaFoldDB" id="A0AAD9KM61"/>
<gene>
    <name evidence="2" type="ORF">NP493_825g00007</name>
</gene>
<accession>A0AAD9KM61</accession>
<feature type="compositionally biased region" description="Polar residues" evidence="1">
    <location>
        <begin position="118"/>
        <end position="132"/>
    </location>
</feature>
<feature type="compositionally biased region" description="Low complexity" evidence="1">
    <location>
        <begin position="26"/>
        <end position="39"/>
    </location>
</feature>
<evidence type="ECO:0000256" key="1">
    <source>
        <dbReference type="SAM" id="MobiDB-lite"/>
    </source>
</evidence>
<organism evidence="2 3">
    <name type="scientific">Ridgeia piscesae</name>
    <name type="common">Tubeworm</name>
    <dbReference type="NCBI Taxonomy" id="27915"/>
    <lineage>
        <taxon>Eukaryota</taxon>
        <taxon>Metazoa</taxon>
        <taxon>Spiralia</taxon>
        <taxon>Lophotrochozoa</taxon>
        <taxon>Annelida</taxon>
        <taxon>Polychaeta</taxon>
        <taxon>Sedentaria</taxon>
        <taxon>Canalipalpata</taxon>
        <taxon>Sabellida</taxon>
        <taxon>Siboglinidae</taxon>
        <taxon>Ridgeia</taxon>
    </lineage>
</organism>
<dbReference type="EMBL" id="JAODUO010000826">
    <property type="protein sequence ID" value="KAK2174123.1"/>
    <property type="molecule type" value="Genomic_DNA"/>
</dbReference>